<protein>
    <submittedName>
        <fullName evidence="1">Uncharacterized protein</fullName>
    </submittedName>
</protein>
<dbReference type="Proteomes" id="UP000584867">
    <property type="component" value="Unassembled WGS sequence"/>
</dbReference>
<dbReference type="EMBL" id="JACHIO010000004">
    <property type="protein sequence ID" value="MBB5062940.1"/>
    <property type="molecule type" value="Genomic_DNA"/>
</dbReference>
<evidence type="ECO:0000313" key="2">
    <source>
        <dbReference type="Proteomes" id="UP000584867"/>
    </source>
</evidence>
<dbReference type="AlphaFoldDB" id="A0A7W7ZN04"/>
<accession>A0A7W7ZN04</accession>
<comment type="caution">
    <text evidence="1">The sequence shown here is derived from an EMBL/GenBank/DDBJ whole genome shotgun (WGS) entry which is preliminary data.</text>
</comment>
<reference evidence="1 2" key="1">
    <citation type="submission" date="2020-08" db="EMBL/GenBank/DDBJ databases">
        <title>Genomic Encyclopedia of Type Strains, Phase IV (KMG-V): Genome sequencing to study the core and pangenomes of soil and plant-associated prokaryotes.</title>
        <authorList>
            <person name="Whitman W."/>
        </authorList>
    </citation>
    <scope>NUCLEOTIDE SEQUENCE [LARGE SCALE GENOMIC DNA]</scope>
    <source>
        <strain evidence="1 2">X5P3</strain>
    </source>
</reference>
<organism evidence="1 2">
    <name type="scientific">Granulicella mallensis</name>
    <dbReference type="NCBI Taxonomy" id="940614"/>
    <lineage>
        <taxon>Bacteria</taxon>
        <taxon>Pseudomonadati</taxon>
        <taxon>Acidobacteriota</taxon>
        <taxon>Terriglobia</taxon>
        <taxon>Terriglobales</taxon>
        <taxon>Acidobacteriaceae</taxon>
        <taxon>Granulicella</taxon>
    </lineage>
</organism>
<name>A0A7W7ZN04_9BACT</name>
<proteinExistence type="predicted"/>
<gene>
    <name evidence="1" type="ORF">HDF15_001277</name>
</gene>
<sequence length="47" mass="5256">MAEARTGTRQNSTGNFCGDRLAGDKLGYETLRNFFPHSAKVKRALRL</sequence>
<evidence type="ECO:0000313" key="1">
    <source>
        <dbReference type="EMBL" id="MBB5062940.1"/>
    </source>
</evidence>